<dbReference type="AlphaFoldDB" id="A0A1M6SIS9"/>
<evidence type="ECO:0000313" key="1">
    <source>
        <dbReference type="EMBL" id="SHK44641.1"/>
    </source>
</evidence>
<evidence type="ECO:0000313" key="2">
    <source>
        <dbReference type="Proteomes" id="UP000184510"/>
    </source>
</evidence>
<gene>
    <name evidence="1" type="ORF">SAMN02745181_3838</name>
</gene>
<dbReference type="InParanoid" id="A0A1M6SIS9"/>
<accession>A0A1M6SIS9</accession>
<dbReference type="STRING" id="1123071.SAMN02745181_3838"/>
<dbReference type="EMBL" id="FQYR01000009">
    <property type="protein sequence ID" value="SHK44641.1"/>
    <property type="molecule type" value="Genomic_DNA"/>
</dbReference>
<keyword evidence="2" id="KW-1185">Reference proteome</keyword>
<dbReference type="Proteomes" id="UP000184510">
    <property type="component" value="Unassembled WGS sequence"/>
</dbReference>
<organism evidence="1 2">
    <name type="scientific">Rubritalea squalenifaciens DSM 18772</name>
    <dbReference type="NCBI Taxonomy" id="1123071"/>
    <lineage>
        <taxon>Bacteria</taxon>
        <taxon>Pseudomonadati</taxon>
        <taxon>Verrucomicrobiota</taxon>
        <taxon>Verrucomicrobiia</taxon>
        <taxon>Verrucomicrobiales</taxon>
        <taxon>Rubritaleaceae</taxon>
        <taxon>Rubritalea</taxon>
    </lineage>
</organism>
<name>A0A1M6SIS9_9BACT</name>
<protein>
    <submittedName>
        <fullName evidence="1">Uncharacterized protein</fullName>
    </submittedName>
</protein>
<dbReference type="RefSeq" id="WP_143185370.1">
    <property type="nucleotide sequence ID" value="NZ_FQYR01000009.1"/>
</dbReference>
<dbReference type="OrthoDB" id="886735at2"/>
<proteinExistence type="predicted"/>
<reference evidence="1 2" key="1">
    <citation type="submission" date="2016-11" db="EMBL/GenBank/DDBJ databases">
        <authorList>
            <person name="Jaros S."/>
            <person name="Januszkiewicz K."/>
            <person name="Wedrychowicz H."/>
        </authorList>
    </citation>
    <scope>NUCLEOTIDE SEQUENCE [LARGE SCALE GENOMIC DNA]</scope>
    <source>
        <strain evidence="1 2">DSM 18772</strain>
    </source>
</reference>
<sequence length="149" mass="17064">MVAPSFSEAEWPTNRQEVRGLEFDWPCTDTEGKVAIISSWGEGYIPASIFNNRETHNLFWKSISRLPSREPLLGLGCKPDLEFKSYAEKGVFVYDRKIYTRGTSAYSKLYSPQAPLQLSDLPASVQEWLPVIAFRFSDDTELNDESLYR</sequence>